<evidence type="ECO:0000256" key="2">
    <source>
        <dbReference type="ARBA" id="ARBA00022737"/>
    </source>
</evidence>
<proteinExistence type="predicted"/>
<gene>
    <name evidence="3" type="ORF">LSS_15741</name>
</gene>
<dbReference type="KEGG" id="lst:LSS_15741"/>
<keyword evidence="1" id="KW-0433">Leucine-rich repeat</keyword>
<dbReference type="InterPro" id="IPR032675">
    <property type="entry name" value="LRR_dom_sf"/>
</dbReference>
<reference evidence="3" key="1">
    <citation type="journal article" date="2012" name="Gene">
        <title>Sequence of Leptospira santarosai serovar Shermani genome and prediction of virulence-associated genes.</title>
        <authorList>
            <person name="Chou L.F."/>
            <person name="Chen Y.T."/>
            <person name="Lu C.W."/>
            <person name="Ko Y.C."/>
            <person name="Tang C.Y."/>
            <person name="Pan M.J."/>
            <person name="Tian Y.C."/>
            <person name="Chiu C.H."/>
            <person name="Hung C.C."/>
            <person name="Yang C.W."/>
        </authorList>
    </citation>
    <scope>NUCLEOTIDE SEQUENCE [LARGE SCALE GENOMIC DNA]</scope>
    <source>
        <strain evidence="3">LT 821</strain>
    </source>
</reference>
<dbReference type="Pfam" id="PF12799">
    <property type="entry name" value="LRR_4"/>
    <property type="match status" value="1"/>
</dbReference>
<dbReference type="PROSITE" id="PS51450">
    <property type="entry name" value="LRR"/>
    <property type="match status" value="2"/>
</dbReference>
<evidence type="ECO:0008006" key="4">
    <source>
        <dbReference type="Google" id="ProtNLM"/>
    </source>
</evidence>
<dbReference type="GO" id="GO:0005737">
    <property type="term" value="C:cytoplasm"/>
    <property type="evidence" value="ECO:0007669"/>
    <property type="project" value="TreeGrafter"/>
</dbReference>
<sequence length="224" mass="25001">MIEGVERMNFPLLKRFLTIGFICFTASLEIDCKKNTEEILEEAKARPESVQTLDFGMRKLSAVPEGVCGFPNLIKLDLRLNSLTSLPEFIGECKSLEQLNLFGNDLTTLPSTFSKLKNLKVLLAGSNDFTVLPSELLFLPSIKTLYVDRNRLTLTETDVEILASLSSLEELDLNQNSGIGTLPFNYEKLRNLTGLKRLNIKKTSLKGEDAGKLQAILPNAKIDY</sequence>
<dbReference type="SUPFAM" id="SSF52058">
    <property type="entry name" value="L domain-like"/>
    <property type="match status" value="1"/>
</dbReference>
<accession>K8XW66</accession>
<reference evidence="3" key="3">
    <citation type="journal article" date="2014" name="Emerg. Microbes Infect.">
        <title>Potential impact on kidney infection: a whole-genome analysis of Leptospira santarosai serovar Shermani.</title>
        <authorList>
            <person name="Chou L.F."/>
            <person name="Chen T.W."/>
            <person name="Ko Y.C."/>
            <person name="Pan M.J."/>
            <person name="Tian Y.C."/>
            <person name="Chiu C.H."/>
            <person name="Tang P."/>
            <person name="Hung C.C."/>
            <person name="Yang C.W."/>
        </authorList>
    </citation>
    <scope>NUCLEOTIDE SEQUENCE</scope>
    <source>
        <strain evidence="3">LT 821</strain>
    </source>
</reference>
<dbReference type="AlphaFoldDB" id="K8XW66"/>
<dbReference type="InterPro" id="IPR003591">
    <property type="entry name" value="Leu-rich_rpt_typical-subtyp"/>
</dbReference>
<name>K8XW66_9LEPT</name>
<dbReference type="SMART" id="SM00364">
    <property type="entry name" value="LRR_BAC"/>
    <property type="match status" value="5"/>
</dbReference>
<dbReference type="Proteomes" id="UP000035800">
    <property type="component" value="Chromosome I"/>
</dbReference>
<dbReference type="STRING" id="758847.LSS_15741"/>
<organism evidence="3">
    <name type="scientific">Leptospira santarosai serovar Shermani str. LT 821</name>
    <dbReference type="NCBI Taxonomy" id="758847"/>
    <lineage>
        <taxon>Bacteria</taxon>
        <taxon>Pseudomonadati</taxon>
        <taxon>Spirochaetota</taxon>
        <taxon>Spirochaetia</taxon>
        <taxon>Leptospirales</taxon>
        <taxon>Leptospiraceae</taxon>
        <taxon>Leptospira</taxon>
    </lineage>
</organism>
<dbReference type="EMBL" id="CP006694">
    <property type="protein sequence ID" value="EKT85788.2"/>
    <property type="molecule type" value="Genomic_DNA"/>
</dbReference>
<evidence type="ECO:0000256" key="1">
    <source>
        <dbReference type="ARBA" id="ARBA00022614"/>
    </source>
</evidence>
<dbReference type="InterPro" id="IPR050216">
    <property type="entry name" value="LRR_domain-containing"/>
</dbReference>
<evidence type="ECO:0000313" key="3">
    <source>
        <dbReference type="EMBL" id="EKT85788.2"/>
    </source>
</evidence>
<reference evidence="3" key="2">
    <citation type="submission" date="2013-09" db="EMBL/GenBank/DDBJ databases">
        <authorList>
            <person name="Yang C.-W."/>
        </authorList>
    </citation>
    <scope>NUCLEOTIDE SEQUENCE</scope>
    <source>
        <strain evidence="3">LT 821</strain>
    </source>
</reference>
<dbReference type="InterPro" id="IPR001611">
    <property type="entry name" value="Leu-rich_rpt"/>
</dbReference>
<dbReference type="InterPro" id="IPR025875">
    <property type="entry name" value="Leu-rich_rpt_4"/>
</dbReference>
<dbReference type="SMART" id="SM00369">
    <property type="entry name" value="LRR_TYP"/>
    <property type="match status" value="4"/>
</dbReference>
<dbReference type="PANTHER" id="PTHR48051">
    <property type="match status" value="1"/>
</dbReference>
<keyword evidence="2" id="KW-0677">Repeat</keyword>
<dbReference type="PANTHER" id="PTHR48051:SF1">
    <property type="entry name" value="RAS SUPPRESSOR PROTEIN 1"/>
    <property type="match status" value="1"/>
</dbReference>
<dbReference type="Gene3D" id="3.80.10.10">
    <property type="entry name" value="Ribonuclease Inhibitor"/>
    <property type="match status" value="2"/>
</dbReference>
<protein>
    <recommendedName>
        <fullName evidence="4">Leucine rich repeat protein</fullName>
    </recommendedName>
</protein>